<dbReference type="EMBL" id="KB469310">
    <property type="protein sequence ID" value="EPQ51448.1"/>
    <property type="molecule type" value="Genomic_DNA"/>
</dbReference>
<sequence length="175" mass="19081">MNVPQAPEGNLLADALLRAEQCVRQLPDPSRASKRTTFMLWHTPCITDPCQARYTHTYTHAPACVAVEIVPANVDRDGSPNPGAASGESSDAVLRDLAMLVEGTSKQEAPHRRSGQPKPLVATTTLEATEISQRWCGNSRQRKRGQLDVKFSVGLGRTSSNITDGLKKPFYAVNR</sequence>
<dbReference type="KEGG" id="gtr:GLOTRDRAFT_123091"/>
<dbReference type="Proteomes" id="UP000030669">
    <property type="component" value="Unassembled WGS sequence"/>
</dbReference>
<reference evidence="1 2" key="1">
    <citation type="journal article" date="2012" name="Science">
        <title>The Paleozoic origin of enzymatic lignin decomposition reconstructed from 31 fungal genomes.</title>
        <authorList>
            <person name="Floudas D."/>
            <person name="Binder M."/>
            <person name="Riley R."/>
            <person name="Barry K."/>
            <person name="Blanchette R.A."/>
            <person name="Henrissat B."/>
            <person name="Martinez A.T."/>
            <person name="Otillar R."/>
            <person name="Spatafora J.W."/>
            <person name="Yadav J.S."/>
            <person name="Aerts A."/>
            <person name="Benoit I."/>
            <person name="Boyd A."/>
            <person name="Carlson A."/>
            <person name="Copeland A."/>
            <person name="Coutinho P.M."/>
            <person name="de Vries R.P."/>
            <person name="Ferreira P."/>
            <person name="Findley K."/>
            <person name="Foster B."/>
            <person name="Gaskell J."/>
            <person name="Glotzer D."/>
            <person name="Gorecki P."/>
            <person name="Heitman J."/>
            <person name="Hesse C."/>
            <person name="Hori C."/>
            <person name="Igarashi K."/>
            <person name="Jurgens J.A."/>
            <person name="Kallen N."/>
            <person name="Kersten P."/>
            <person name="Kohler A."/>
            <person name="Kuees U."/>
            <person name="Kumar T.K.A."/>
            <person name="Kuo A."/>
            <person name="LaButti K."/>
            <person name="Larrondo L.F."/>
            <person name="Lindquist E."/>
            <person name="Ling A."/>
            <person name="Lombard V."/>
            <person name="Lucas S."/>
            <person name="Lundell T."/>
            <person name="Martin R."/>
            <person name="McLaughlin D.J."/>
            <person name="Morgenstern I."/>
            <person name="Morin E."/>
            <person name="Murat C."/>
            <person name="Nagy L.G."/>
            <person name="Nolan M."/>
            <person name="Ohm R.A."/>
            <person name="Patyshakuliyeva A."/>
            <person name="Rokas A."/>
            <person name="Ruiz-Duenas F.J."/>
            <person name="Sabat G."/>
            <person name="Salamov A."/>
            <person name="Samejima M."/>
            <person name="Schmutz J."/>
            <person name="Slot J.C."/>
            <person name="St John F."/>
            <person name="Stenlid J."/>
            <person name="Sun H."/>
            <person name="Sun S."/>
            <person name="Syed K."/>
            <person name="Tsang A."/>
            <person name="Wiebenga A."/>
            <person name="Young D."/>
            <person name="Pisabarro A."/>
            <person name="Eastwood D.C."/>
            <person name="Martin F."/>
            <person name="Cullen D."/>
            <person name="Grigoriev I.V."/>
            <person name="Hibbett D.S."/>
        </authorList>
    </citation>
    <scope>NUCLEOTIDE SEQUENCE [LARGE SCALE GENOMIC DNA]</scope>
    <source>
        <strain evidence="1 2">ATCC 11539</strain>
    </source>
</reference>
<dbReference type="GeneID" id="19300920"/>
<proteinExistence type="predicted"/>
<gene>
    <name evidence="1" type="ORF">GLOTRDRAFT_123091</name>
</gene>
<protein>
    <submittedName>
        <fullName evidence="1">Uncharacterized protein</fullName>
    </submittedName>
</protein>
<dbReference type="HOGENOM" id="CLU_1532724_0_0_1"/>
<dbReference type="RefSeq" id="XP_007869926.1">
    <property type="nucleotide sequence ID" value="XM_007871735.1"/>
</dbReference>
<dbReference type="AlphaFoldDB" id="S7PV89"/>
<organism evidence="1 2">
    <name type="scientific">Gloeophyllum trabeum (strain ATCC 11539 / FP-39264 / Madison 617)</name>
    <name type="common">Brown rot fungus</name>
    <dbReference type="NCBI Taxonomy" id="670483"/>
    <lineage>
        <taxon>Eukaryota</taxon>
        <taxon>Fungi</taxon>
        <taxon>Dikarya</taxon>
        <taxon>Basidiomycota</taxon>
        <taxon>Agaricomycotina</taxon>
        <taxon>Agaricomycetes</taxon>
        <taxon>Gloeophyllales</taxon>
        <taxon>Gloeophyllaceae</taxon>
        <taxon>Gloeophyllum</taxon>
    </lineage>
</organism>
<evidence type="ECO:0000313" key="1">
    <source>
        <dbReference type="EMBL" id="EPQ51448.1"/>
    </source>
</evidence>
<keyword evidence="2" id="KW-1185">Reference proteome</keyword>
<accession>S7PV89</accession>
<name>S7PV89_GLOTA</name>
<evidence type="ECO:0000313" key="2">
    <source>
        <dbReference type="Proteomes" id="UP000030669"/>
    </source>
</evidence>